<accession>A0ABD2UN03</accession>
<dbReference type="PANTHER" id="PTHR33782">
    <property type="entry name" value="OS01G0121600 PROTEIN"/>
    <property type="match status" value="1"/>
</dbReference>
<sequence length="162" mass="18486">KLIPQHKKSNKMSMSISISTSSLLLPSQFSPKRRSSRASRRTTMMAIRRETHDQNYNSNDSGRVDKNLIVLRKRIHEMEMIEKNYEPPTEWMDWEKSLYVDYDSNICELMGLLQAQLMDTRPSLVLGMVGLIALSVPTSTVVVLFHLLELAKGILANGLHIT</sequence>
<feature type="transmembrane region" description="Helical" evidence="1">
    <location>
        <begin position="124"/>
        <end position="148"/>
    </location>
</feature>
<dbReference type="PANTHER" id="PTHR33782:SF21">
    <property type="match status" value="1"/>
</dbReference>
<dbReference type="AlphaFoldDB" id="A0ABD2UN03"/>
<name>A0ABD2UN03_9SOLN</name>
<gene>
    <name evidence="2" type="ORF">AABB24_007121</name>
</gene>
<evidence type="ECO:0000313" key="3">
    <source>
        <dbReference type="Proteomes" id="UP001627284"/>
    </source>
</evidence>
<keyword evidence="1" id="KW-1133">Transmembrane helix</keyword>
<comment type="caution">
    <text evidence="2">The sequence shown here is derived from an EMBL/GenBank/DDBJ whole genome shotgun (WGS) entry which is preliminary data.</text>
</comment>
<dbReference type="Proteomes" id="UP001627284">
    <property type="component" value="Unassembled WGS sequence"/>
</dbReference>
<reference evidence="2 3" key="1">
    <citation type="submission" date="2024-05" db="EMBL/GenBank/DDBJ databases">
        <title>De novo assembly of an allotetraploid wild potato.</title>
        <authorList>
            <person name="Hosaka A.J."/>
        </authorList>
    </citation>
    <scope>NUCLEOTIDE SEQUENCE [LARGE SCALE GENOMIC DNA]</scope>
    <source>
        <tissue evidence="2">Young leaves</tissue>
    </source>
</reference>
<feature type="non-terminal residue" evidence="2">
    <location>
        <position position="1"/>
    </location>
</feature>
<evidence type="ECO:0000256" key="1">
    <source>
        <dbReference type="SAM" id="Phobius"/>
    </source>
</evidence>
<organism evidence="2 3">
    <name type="scientific">Solanum stoloniferum</name>
    <dbReference type="NCBI Taxonomy" id="62892"/>
    <lineage>
        <taxon>Eukaryota</taxon>
        <taxon>Viridiplantae</taxon>
        <taxon>Streptophyta</taxon>
        <taxon>Embryophyta</taxon>
        <taxon>Tracheophyta</taxon>
        <taxon>Spermatophyta</taxon>
        <taxon>Magnoliopsida</taxon>
        <taxon>eudicotyledons</taxon>
        <taxon>Gunneridae</taxon>
        <taxon>Pentapetalae</taxon>
        <taxon>asterids</taxon>
        <taxon>lamiids</taxon>
        <taxon>Solanales</taxon>
        <taxon>Solanaceae</taxon>
        <taxon>Solanoideae</taxon>
        <taxon>Solaneae</taxon>
        <taxon>Solanum</taxon>
    </lineage>
</organism>
<keyword evidence="1" id="KW-0812">Transmembrane</keyword>
<dbReference type="EMBL" id="JBJKTR010000004">
    <property type="protein sequence ID" value="KAL3369938.1"/>
    <property type="molecule type" value="Genomic_DNA"/>
</dbReference>
<keyword evidence="1" id="KW-0472">Membrane</keyword>
<keyword evidence="3" id="KW-1185">Reference proteome</keyword>
<proteinExistence type="predicted"/>
<evidence type="ECO:0000313" key="2">
    <source>
        <dbReference type="EMBL" id="KAL3369938.1"/>
    </source>
</evidence>
<protein>
    <submittedName>
        <fullName evidence="2">Uncharacterized protein</fullName>
    </submittedName>
</protein>